<dbReference type="AlphaFoldDB" id="A0A6H9V2E1"/>
<organism evidence="1 2">
    <name type="scientific">Streptomyces luteolifulvus</name>
    <dbReference type="NCBI Taxonomy" id="2615112"/>
    <lineage>
        <taxon>Bacteria</taxon>
        <taxon>Bacillati</taxon>
        <taxon>Actinomycetota</taxon>
        <taxon>Actinomycetes</taxon>
        <taxon>Kitasatosporales</taxon>
        <taxon>Streptomycetaceae</taxon>
        <taxon>Streptomyces</taxon>
    </lineage>
</organism>
<keyword evidence="2" id="KW-1185">Reference proteome</keyword>
<name>A0A6H9V2E1_9ACTN</name>
<sequence>MGQFIDRLIGTKEARAKVRAAQQHLEEVSAGITEETDEYLAANQAVIDAEEALPRWRRGPR</sequence>
<gene>
    <name evidence="1" type="ORF">F7R91_14590</name>
</gene>
<proteinExistence type="predicted"/>
<accession>A0A6H9V2E1</accession>
<dbReference type="Proteomes" id="UP000442707">
    <property type="component" value="Unassembled WGS sequence"/>
</dbReference>
<reference evidence="1 2" key="1">
    <citation type="submission" date="2019-09" db="EMBL/GenBank/DDBJ databases">
        <title>Screening of Novel Bioactive Compounds from Soil-Associated.</title>
        <authorList>
            <person name="Zhao S."/>
        </authorList>
    </citation>
    <scope>NUCLEOTIDE SEQUENCE [LARGE SCALE GENOMIC DNA]</scope>
    <source>
        <strain evidence="1 2">HIT-DPA4</strain>
    </source>
</reference>
<evidence type="ECO:0000313" key="2">
    <source>
        <dbReference type="Proteomes" id="UP000442707"/>
    </source>
</evidence>
<comment type="caution">
    <text evidence="1">The sequence shown here is derived from an EMBL/GenBank/DDBJ whole genome shotgun (WGS) entry which is preliminary data.</text>
</comment>
<dbReference type="RefSeq" id="WP_150948520.1">
    <property type="nucleotide sequence ID" value="NZ_VZRB01000008.1"/>
</dbReference>
<protein>
    <submittedName>
        <fullName evidence="1">Uncharacterized protein</fullName>
    </submittedName>
</protein>
<evidence type="ECO:0000313" key="1">
    <source>
        <dbReference type="EMBL" id="KAB1146803.1"/>
    </source>
</evidence>
<dbReference type="EMBL" id="VZRB01000008">
    <property type="protein sequence ID" value="KAB1146803.1"/>
    <property type="molecule type" value="Genomic_DNA"/>
</dbReference>